<accession>A0ABP1B3M8</accession>
<dbReference type="EMBL" id="OZ023720">
    <property type="protein sequence ID" value="CAK9869677.1"/>
    <property type="molecule type" value="Genomic_DNA"/>
</dbReference>
<evidence type="ECO:0000313" key="1">
    <source>
        <dbReference type="EMBL" id="CAK9869677.1"/>
    </source>
</evidence>
<proteinExistence type="predicted"/>
<sequence length="80" mass="8761">MSNKLAYFDVQGYQLYSKSFRCTIVDHEAPLQQMTGKAPFSVMEVGLIHHGSHGWHCQDAGHAPITSSMAPTVGFSSSFT</sequence>
<evidence type="ECO:0000313" key="2">
    <source>
        <dbReference type="Proteomes" id="UP001497522"/>
    </source>
</evidence>
<protein>
    <submittedName>
        <fullName evidence="1">Uncharacterized protein</fullName>
    </submittedName>
</protein>
<gene>
    <name evidence="1" type="ORF">CSSPJE1EN2_LOCUS12435</name>
</gene>
<reference evidence="1" key="1">
    <citation type="submission" date="2024-03" db="EMBL/GenBank/DDBJ databases">
        <authorList>
            <consortium name="ELIXIR-Norway"/>
            <consortium name="Elixir Norway"/>
        </authorList>
    </citation>
    <scope>NUCLEOTIDE SEQUENCE</scope>
</reference>
<dbReference type="Proteomes" id="UP001497522">
    <property type="component" value="Chromosome 19"/>
</dbReference>
<organism evidence="1 2">
    <name type="scientific">Sphagnum jensenii</name>
    <dbReference type="NCBI Taxonomy" id="128206"/>
    <lineage>
        <taxon>Eukaryota</taxon>
        <taxon>Viridiplantae</taxon>
        <taxon>Streptophyta</taxon>
        <taxon>Embryophyta</taxon>
        <taxon>Bryophyta</taxon>
        <taxon>Sphagnophytina</taxon>
        <taxon>Sphagnopsida</taxon>
        <taxon>Sphagnales</taxon>
        <taxon>Sphagnaceae</taxon>
        <taxon>Sphagnum</taxon>
    </lineage>
</organism>
<keyword evidence="2" id="KW-1185">Reference proteome</keyword>
<name>A0ABP1B3M8_9BRYO</name>